<dbReference type="InterPro" id="IPR007527">
    <property type="entry name" value="Znf_SWIM"/>
</dbReference>
<proteinExistence type="predicted"/>
<dbReference type="Proteomes" id="UP000289738">
    <property type="component" value="Chromosome B02"/>
</dbReference>
<evidence type="ECO:0000313" key="3">
    <source>
        <dbReference type="EMBL" id="RYR25682.1"/>
    </source>
</evidence>
<feature type="domain" description="SWIM-type" evidence="2">
    <location>
        <begin position="285"/>
        <end position="311"/>
    </location>
</feature>
<sequence length="316" mass="36771">MAKSFHKYLKYTLSKYVDNQILKRVTNILYRQPVLVFGGFVQFQIMYYARDVFDLLVNTGISISYQLRLIYPNPTSTGRFITLKVKRNSKRTYHVVGLAKDVDEDDIIVEPEVADVTNVLTSQHPSREPSFMHALDLDAMNGREFPEFVNADYTIRRGVDYRVCESEPTTFYAKCMQYGTNCDWLIRASLIKRKLCWVIRRYNGSHTCTKTTISQDHAKLNSDMIAEHITSNFLRNFKALYLQKLIVNMGTTVREFNAAGNIQVNLFDRQNEVFEVRQMPGSIEYVVNLRQRHCDCGEFQTYRIPCRHVFACCANQ</sequence>
<dbReference type="Pfam" id="PF04434">
    <property type="entry name" value="SWIM"/>
    <property type="match status" value="1"/>
</dbReference>
<keyword evidence="1" id="KW-0479">Metal-binding</keyword>
<dbReference type="AlphaFoldDB" id="A0A445AH02"/>
<dbReference type="GO" id="GO:0008270">
    <property type="term" value="F:zinc ion binding"/>
    <property type="evidence" value="ECO:0007669"/>
    <property type="project" value="UniProtKB-KW"/>
</dbReference>
<gene>
    <name evidence="3" type="ORF">Ahy_B02g059626</name>
</gene>
<reference evidence="3 4" key="1">
    <citation type="submission" date="2019-01" db="EMBL/GenBank/DDBJ databases">
        <title>Sequencing of cultivated peanut Arachis hypogaea provides insights into genome evolution and oil improvement.</title>
        <authorList>
            <person name="Chen X."/>
        </authorList>
    </citation>
    <scope>NUCLEOTIDE SEQUENCE [LARGE SCALE GENOMIC DNA]</scope>
    <source>
        <strain evidence="4">cv. Fuhuasheng</strain>
        <tissue evidence="3">Leaves</tissue>
    </source>
</reference>
<evidence type="ECO:0000313" key="4">
    <source>
        <dbReference type="Proteomes" id="UP000289738"/>
    </source>
</evidence>
<evidence type="ECO:0000259" key="2">
    <source>
        <dbReference type="PROSITE" id="PS50966"/>
    </source>
</evidence>
<protein>
    <recommendedName>
        <fullName evidence="2">SWIM-type domain-containing protein</fullName>
    </recommendedName>
</protein>
<organism evidence="3 4">
    <name type="scientific">Arachis hypogaea</name>
    <name type="common">Peanut</name>
    <dbReference type="NCBI Taxonomy" id="3818"/>
    <lineage>
        <taxon>Eukaryota</taxon>
        <taxon>Viridiplantae</taxon>
        <taxon>Streptophyta</taxon>
        <taxon>Embryophyta</taxon>
        <taxon>Tracheophyta</taxon>
        <taxon>Spermatophyta</taxon>
        <taxon>Magnoliopsida</taxon>
        <taxon>eudicotyledons</taxon>
        <taxon>Gunneridae</taxon>
        <taxon>Pentapetalae</taxon>
        <taxon>rosids</taxon>
        <taxon>fabids</taxon>
        <taxon>Fabales</taxon>
        <taxon>Fabaceae</taxon>
        <taxon>Papilionoideae</taxon>
        <taxon>50 kb inversion clade</taxon>
        <taxon>dalbergioids sensu lato</taxon>
        <taxon>Dalbergieae</taxon>
        <taxon>Pterocarpus clade</taxon>
        <taxon>Arachis</taxon>
    </lineage>
</organism>
<keyword evidence="1" id="KW-0862">Zinc</keyword>
<dbReference type="PROSITE" id="PS50966">
    <property type="entry name" value="ZF_SWIM"/>
    <property type="match status" value="1"/>
</dbReference>
<keyword evidence="1" id="KW-0863">Zinc-finger</keyword>
<dbReference type="EMBL" id="SDMP01000012">
    <property type="protein sequence ID" value="RYR25682.1"/>
    <property type="molecule type" value="Genomic_DNA"/>
</dbReference>
<evidence type="ECO:0000256" key="1">
    <source>
        <dbReference type="PROSITE-ProRule" id="PRU00325"/>
    </source>
</evidence>
<comment type="caution">
    <text evidence="3">The sequence shown here is derived from an EMBL/GenBank/DDBJ whole genome shotgun (WGS) entry which is preliminary data.</text>
</comment>
<accession>A0A445AH02</accession>
<name>A0A445AH02_ARAHY</name>
<keyword evidence="4" id="KW-1185">Reference proteome</keyword>